<dbReference type="InterPro" id="IPR002350">
    <property type="entry name" value="Kazal_dom"/>
</dbReference>
<evidence type="ECO:0000313" key="3">
    <source>
        <dbReference type="Proteomes" id="UP000192223"/>
    </source>
</evidence>
<dbReference type="Proteomes" id="UP000192223">
    <property type="component" value="Unplaced"/>
</dbReference>
<dbReference type="SUPFAM" id="SSF100895">
    <property type="entry name" value="Kazal-type serine protease inhibitors"/>
    <property type="match status" value="2"/>
</dbReference>
<organism evidence="3 4">
    <name type="scientific">Agrilus planipennis</name>
    <name type="common">Emerald ash borer</name>
    <name type="synonym">Agrilus marcopoli</name>
    <dbReference type="NCBI Taxonomy" id="224129"/>
    <lineage>
        <taxon>Eukaryota</taxon>
        <taxon>Metazoa</taxon>
        <taxon>Ecdysozoa</taxon>
        <taxon>Arthropoda</taxon>
        <taxon>Hexapoda</taxon>
        <taxon>Insecta</taxon>
        <taxon>Pterygota</taxon>
        <taxon>Neoptera</taxon>
        <taxon>Endopterygota</taxon>
        <taxon>Coleoptera</taxon>
        <taxon>Polyphaga</taxon>
        <taxon>Elateriformia</taxon>
        <taxon>Buprestoidea</taxon>
        <taxon>Buprestidae</taxon>
        <taxon>Agrilinae</taxon>
        <taxon>Agrilus</taxon>
    </lineage>
</organism>
<dbReference type="AlphaFoldDB" id="A0A1W4X7Q1"/>
<proteinExistence type="predicted"/>
<keyword evidence="1" id="KW-0732">Signal</keyword>
<dbReference type="InParanoid" id="A0A1W4X7Q1"/>
<dbReference type="GeneID" id="108741683"/>
<keyword evidence="3" id="KW-1185">Reference proteome</keyword>
<feature type="chain" id="PRO_5010734589" evidence="1">
    <location>
        <begin position="23"/>
        <end position="155"/>
    </location>
</feature>
<gene>
    <name evidence="4" type="primary">LOC108741683</name>
</gene>
<feature type="signal peptide" evidence="1">
    <location>
        <begin position="1"/>
        <end position="22"/>
    </location>
</feature>
<protein>
    <submittedName>
        <fullName evidence="4">Uncharacterized protein LOC108741683</fullName>
    </submittedName>
</protein>
<evidence type="ECO:0000256" key="1">
    <source>
        <dbReference type="SAM" id="SignalP"/>
    </source>
</evidence>
<feature type="domain" description="Kazal-like" evidence="2">
    <location>
        <begin position="19"/>
        <end position="74"/>
    </location>
</feature>
<feature type="domain" description="Kazal-like" evidence="2">
    <location>
        <begin position="88"/>
        <end position="143"/>
    </location>
</feature>
<dbReference type="PROSITE" id="PS51465">
    <property type="entry name" value="KAZAL_2"/>
    <property type="match status" value="2"/>
</dbReference>
<evidence type="ECO:0000259" key="2">
    <source>
        <dbReference type="PROSITE" id="PS51465"/>
    </source>
</evidence>
<dbReference type="OrthoDB" id="328123at2759"/>
<reference evidence="4" key="1">
    <citation type="submission" date="2025-08" db="UniProtKB">
        <authorList>
            <consortium name="RefSeq"/>
        </authorList>
    </citation>
    <scope>IDENTIFICATION</scope>
    <source>
        <tissue evidence="4">Entire body</tissue>
    </source>
</reference>
<dbReference type="RefSeq" id="XP_018332064.1">
    <property type="nucleotide sequence ID" value="XM_018476562.1"/>
</dbReference>
<name>A0A1W4X7Q1_AGRPL</name>
<dbReference type="Pfam" id="PF07648">
    <property type="entry name" value="Kazal_2"/>
    <property type="match status" value="2"/>
</dbReference>
<dbReference type="KEGG" id="apln:108741683"/>
<sequence>MKTISTLLLVAFLALLWSYGEAQQCQNCSLRIWIVCGRNRNGNERRFRNLCVMNQYNCLNGENYSFVRNGSCPNEFFKSQSYDETESLDQVKACSTCSGDFEPLCGRNENGDRRTFSNTCALNRYNCLTGEGYKFFKNGLCFQKKAHPNLPVSVN</sequence>
<evidence type="ECO:0000313" key="4">
    <source>
        <dbReference type="RefSeq" id="XP_018332064.1"/>
    </source>
</evidence>
<dbReference type="STRING" id="224129.A0A1W4X7Q1"/>
<dbReference type="InterPro" id="IPR036058">
    <property type="entry name" value="Kazal_dom_sf"/>
</dbReference>
<accession>A0A1W4X7Q1</accession>
<dbReference type="Gene3D" id="3.30.60.30">
    <property type="match status" value="2"/>
</dbReference>